<evidence type="ECO:0000256" key="1">
    <source>
        <dbReference type="SAM" id="MobiDB-lite"/>
    </source>
</evidence>
<feature type="region of interest" description="Disordered" evidence="1">
    <location>
        <begin position="346"/>
        <end position="401"/>
    </location>
</feature>
<reference evidence="2 3" key="1">
    <citation type="journal article" name="Sci. Rep.">
        <title>Genome-scale phylogenetic analyses confirm Olpidium as the closest living zoosporic fungus to the non-flagellated, terrestrial fungi.</title>
        <authorList>
            <person name="Chang Y."/>
            <person name="Rochon D."/>
            <person name="Sekimoto S."/>
            <person name="Wang Y."/>
            <person name="Chovatia M."/>
            <person name="Sandor L."/>
            <person name="Salamov A."/>
            <person name="Grigoriev I.V."/>
            <person name="Stajich J.E."/>
            <person name="Spatafora J.W."/>
        </authorList>
    </citation>
    <scope>NUCLEOTIDE SEQUENCE [LARGE SCALE GENOMIC DNA]</scope>
    <source>
        <strain evidence="2">S191</strain>
    </source>
</reference>
<dbReference type="Pfam" id="PF05990">
    <property type="entry name" value="DUF900"/>
    <property type="match status" value="1"/>
</dbReference>
<evidence type="ECO:0000313" key="3">
    <source>
        <dbReference type="Proteomes" id="UP000673691"/>
    </source>
</evidence>
<feature type="non-terminal residue" evidence="2">
    <location>
        <position position="643"/>
    </location>
</feature>
<dbReference type="Proteomes" id="UP000673691">
    <property type="component" value="Unassembled WGS sequence"/>
</dbReference>
<dbReference type="InterPro" id="IPR010297">
    <property type="entry name" value="DUF900_hydrolase"/>
</dbReference>
<feature type="compositionally biased region" description="Basic residues" evidence="1">
    <location>
        <begin position="437"/>
        <end position="448"/>
    </location>
</feature>
<organism evidence="2 3">
    <name type="scientific">Olpidium bornovanus</name>
    <dbReference type="NCBI Taxonomy" id="278681"/>
    <lineage>
        <taxon>Eukaryota</taxon>
        <taxon>Fungi</taxon>
        <taxon>Fungi incertae sedis</taxon>
        <taxon>Olpidiomycota</taxon>
        <taxon>Olpidiomycotina</taxon>
        <taxon>Olpidiomycetes</taxon>
        <taxon>Olpidiales</taxon>
        <taxon>Olpidiaceae</taxon>
        <taxon>Olpidium</taxon>
    </lineage>
</organism>
<comment type="caution">
    <text evidence="2">The sequence shown here is derived from an EMBL/GenBank/DDBJ whole genome shotgun (WGS) entry which is preliminary data.</text>
</comment>
<dbReference type="EMBL" id="JAEFCI010002959">
    <property type="protein sequence ID" value="KAG5461892.1"/>
    <property type="molecule type" value="Genomic_DNA"/>
</dbReference>
<evidence type="ECO:0000313" key="2">
    <source>
        <dbReference type="EMBL" id="KAG5461892.1"/>
    </source>
</evidence>
<feature type="compositionally biased region" description="Basic residues" evidence="1">
    <location>
        <begin position="491"/>
        <end position="500"/>
    </location>
</feature>
<gene>
    <name evidence="2" type="ORF">BJ554DRAFT_5849</name>
</gene>
<name>A0A8H7ZYV1_9FUNG</name>
<dbReference type="PANTHER" id="PTHR36513">
    <property type="entry name" value="ABC TRANSMEMBRANE TYPE-1 DOMAIN-CONTAINING PROTEIN"/>
    <property type="match status" value="1"/>
</dbReference>
<dbReference type="OrthoDB" id="10251508at2759"/>
<sequence length="643" mass="70400">MTVASVCFPPFPLPRKRLRRQVTYQSLTSRPLPEAAGAEQSEPCAPPRRLVISIDPVHQVPVVEGFRPVGDPRNSVAGSEASEAGRLRVETASWRPPTAVVRAVRTEDGVGLTVDGYEPDPEADHCYTNSRRRSGRIKEETLAAKEALIFIHGYNCSVSAALKRFGQLLSLGDFPPHIKPFVFAWPPGTTLTYFQALKSAEETLILDAFVQLIQDLSRSGIRRVHILSHSAGCRLAVSFAKVFGDLFQTIMHDGPLGDHVRSSTGVGLGPSTVPMAKLCSFTLINPDVSLDKFLDVDYLLIRRHCDLITSYVDQHDGALFWAELFSREKSLGLHPNLIYTVLAKRRPSGRVPSGPPGSVGRHSKRTIKSAVDGSSTPSVPPAAGSSSPSPREDQAAAEAAVEDTLEAAAGFRGDSTTTFGAYEMTPSPSSELYLPFRKPKSRDSRSRKRRLLMRSRFEGLPLASPAALTPSAAGCGAAAGAAPSAAEPRGGRRGRKAMRRKKEESRLEEEEMVELRRLRKFLREREKYTLEVTDWGAFDVEGRRSAKSLIYPDMGTCSGNIKKEKNKGRTCEAVLLAPAYFNLNRLLVDDLLDIIVHKKRANERTARLSTSVVGGLVYQFLCAPSYLPPPPEAEAKVYAAYKP</sequence>
<protein>
    <submittedName>
        <fullName evidence="2">Uncharacterized protein</fullName>
    </submittedName>
</protein>
<proteinExistence type="predicted"/>
<feature type="compositionally biased region" description="Low complexity" evidence="1">
    <location>
        <begin position="472"/>
        <end position="488"/>
    </location>
</feature>
<keyword evidence="3" id="KW-1185">Reference proteome</keyword>
<dbReference type="InterPro" id="IPR029058">
    <property type="entry name" value="AB_hydrolase_fold"/>
</dbReference>
<feature type="compositionally biased region" description="Low complexity" evidence="1">
    <location>
        <begin position="373"/>
        <end position="389"/>
    </location>
</feature>
<accession>A0A8H7ZYV1</accession>
<dbReference type="AlphaFoldDB" id="A0A8H7ZYV1"/>
<dbReference type="SUPFAM" id="SSF53474">
    <property type="entry name" value="alpha/beta-Hydrolases"/>
    <property type="match status" value="1"/>
</dbReference>
<dbReference type="PANTHER" id="PTHR36513:SF1">
    <property type="entry name" value="TRANSMEMBRANE PROTEIN"/>
    <property type="match status" value="1"/>
</dbReference>
<feature type="region of interest" description="Disordered" evidence="1">
    <location>
        <begin position="472"/>
        <end position="509"/>
    </location>
</feature>
<feature type="compositionally biased region" description="Low complexity" evidence="1">
    <location>
        <begin position="349"/>
        <end position="360"/>
    </location>
</feature>
<feature type="region of interest" description="Disordered" evidence="1">
    <location>
        <begin position="417"/>
        <end position="448"/>
    </location>
</feature>